<evidence type="ECO:0000313" key="2">
    <source>
        <dbReference type="Proteomes" id="UP000887560"/>
    </source>
</evidence>
<evidence type="ECO:0000313" key="3">
    <source>
        <dbReference type="WBParaSite" id="scf7180000422045.g8175"/>
    </source>
</evidence>
<reference evidence="3" key="1">
    <citation type="submission" date="2022-11" db="UniProtKB">
        <authorList>
            <consortium name="WormBaseParasite"/>
        </authorList>
    </citation>
    <scope>IDENTIFICATION</scope>
</reference>
<dbReference type="WBParaSite" id="scf7180000422045.g8175">
    <property type="protein sequence ID" value="scf7180000422045.g8175"/>
    <property type="gene ID" value="scf7180000422045.g8175"/>
</dbReference>
<keyword evidence="2" id="KW-1185">Reference proteome</keyword>
<accession>A0A915NVN1</accession>
<proteinExistence type="predicted"/>
<keyword evidence="1" id="KW-0732">Signal</keyword>
<dbReference type="Proteomes" id="UP000887560">
    <property type="component" value="Unplaced"/>
</dbReference>
<dbReference type="AlphaFoldDB" id="A0A915NVN1"/>
<organism evidence="2 3">
    <name type="scientific">Meloidogyne floridensis</name>
    <dbReference type="NCBI Taxonomy" id="298350"/>
    <lineage>
        <taxon>Eukaryota</taxon>
        <taxon>Metazoa</taxon>
        <taxon>Ecdysozoa</taxon>
        <taxon>Nematoda</taxon>
        <taxon>Chromadorea</taxon>
        <taxon>Rhabditida</taxon>
        <taxon>Tylenchina</taxon>
        <taxon>Tylenchomorpha</taxon>
        <taxon>Tylenchoidea</taxon>
        <taxon>Meloidogynidae</taxon>
        <taxon>Meloidogyninae</taxon>
        <taxon>Meloidogyne</taxon>
    </lineage>
</organism>
<evidence type="ECO:0000256" key="1">
    <source>
        <dbReference type="SAM" id="SignalP"/>
    </source>
</evidence>
<feature type="signal peptide" evidence="1">
    <location>
        <begin position="1"/>
        <end position="22"/>
    </location>
</feature>
<protein>
    <submittedName>
        <fullName evidence="3">Uncharacterized protein</fullName>
    </submittedName>
</protein>
<feature type="chain" id="PRO_5037479560" evidence="1">
    <location>
        <begin position="23"/>
        <end position="114"/>
    </location>
</feature>
<sequence>MNLKFIFVACLAAAIFTENNYALRCYNKINKIEECDGKQPMCLSMKCGKHIGMFENYKLVAKCCIPDLNHLCNYNKTACKHECDKLVGLNFEDPKRPKPPCPDLDSCSYDECNK</sequence>
<name>A0A915NVN1_9BILA</name>